<dbReference type="PANTHER" id="PTHR33112:SF16">
    <property type="entry name" value="HETEROKARYON INCOMPATIBILITY DOMAIN-CONTAINING PROTEIN"/>
    <property type="match status" value="1"/>
</dbReference>
<organism evidence="1 2">
    <name type="scientific">Phomopsis amygdali</name>
    <name type="common">Fusicoccum amygdali</name>
    <dbReference type="NCBI Taxonomy" id="1214568"/>
    <lineage>
        <taxon>Eukaryota</taxon>
        <taxon>Fungi</taxon>
        <taxon>Dikarya</taxon>
        <taxon>Ascomycota</taxon>
        <taxon>Pezizomycotina</taxon>
        <taxon>Sordariomycetes</taxon>
        <taxon>Sordariomycetidae</taxon>
        <taxon>Diaporthales</taxon>
        <taxon>Diaporthaceae</taxon>
        <taxon>Diaporthe</taxon>
    </lineage>
</organism>
<dbReference type="Proteomes" id="UP001265746">
    <property type="component" value="Unassembled WGS sequence"/>
</dbReference>
<dbReference type="PANTHER" id="PTHR33112">
    <property type="entry name" value="DOMAIN PROTEIN, PUTATIVE-RELATED"/>
    <property type="match status" value="1"/>
</dbReference>
<dbReference type="AlphaFoldDB" id="A0AAD9SC58"/>
<reference evidence="1" key="1">
    <citation type="submission" date="2023-06" db="EMBL/GenBank/DDBJ databases">
        <authorList>
            <person name="Noh H."/>
        </authorList>
    </citation>
    <scope>NUCLEOTIDE SEQUENCE</scope>
    <source>
        <strain evidence="1">DUCC20226</strain>
    </source>
</reference>
<protein>
    <submittedName>
        <fullName evidence="1">Uncharacterized protein</fullName>
    </submittedName>
</protein>
<accession>A0AAD9SC58</accession>
<evidence type="ECO:0000313" key="2">
    <source>
        <dbReference type="Proteomes" id="UP001265746"/>
    </source>
</evidence>
<comment type="caution">
    <text evidence="1">The sequence shown here is derived from an EMBL/GenBank/DDBJ whole genome shotgun (WGS) entry which is preliminary data.</text>
</comment>
<dbReference type="EMBL" id="JAUJFL010000004">
    <property type="protein sequence ID" value="KAK2605024.1"/>
    <property type="molecule type" value="Genomic_DNA"/>
</dbReference>
<proteinExistence type="predicted"/>
<name>A0AAD9SC58_PHOAM</name>
<sequence>MPFKEEWMNVDELPVERLLLEDYYALVEMYSHRSLTFGSDKLPAFSGISERLHLVIGGRYLAGIWTTDLAAGLLWRKEMATCKHEKTYRAPSWSWAVTDEEILYDKKGAVPESSRGIRLVDDSIHLKDENNPYGEIESASITVQGLTLQLIRSRQHIQRRRGLYQGDLSLDDDPPRYEDDNPDMPTLVDRTRPLLFRAKNTNGVYLLAITSSFPSIDSELEIDPSLFTSEEYLALIVYVDERKGDWAETLKSVDGLVIKPVYGRMAADEDITYERVGIFELPSFKVSWFQDWESRTLTLI</sequence>
<keyword evidence="2" id="KW-1185">Reference proteome</keyword>
<gene>
    <name evidence="1" type="ORF">N8I77_007904</name>
</gene>
<evidence type="ECO:0000313" key="1">
    <source>
        <dbReference type="EMBL" id="KAK2605024.1"/>
    </source>
</evidence>